<protein>
    <submittedName>
        <fullName evidence="1">Cytochrome c-like domain-containing protein</fullName>
    </submittedName>
</protein>
<accession>A0ACB7VY96</accession>
<proteinExistence type="predicted"/>
<organism evidence="1 2">
    <name type="scientific">Dioscorea alata</name>
    <name type="common">Purple yam</name>
    <dbReference type="NCBI Taxonomy" id="55571"/>
    <lineage>
        <taxon>Eukaryota</taxon>
        <taxon>Viridiplantae</taxon>
        <taxon>Streptophyta</taxon>
        <taxon>Embryophyta</taxon>
        <taxon>Tracheophyta</taxon>
        <taxon>Spermatophyta</taxon>
        <taxon>Magnoliopsida</taxon>
        <taxon>Liliopsida</taxon>
        <taxon>Dioscoreales</taxon>
        <taxon>Dioscoreaceae</taxon>
        <taxon>Dioscorea</taxon>
    </lineage>
</organism>
<name>A0ACB7VY96_DIOAL</name>
<dbReference type="EMBL" id="CM037016">
    <property type="protein sequence ID" value="KAH7679598.1"/>
    <property type="molecule type" value="Genomic_DNA"/>
</dbReference>
<evidence type="ECO:0000313" key="1">
    <source>
        <dbReference type="EMBL" id="KAH7679598.1"/>
    </source>
</evidence>
<keyword evidence="2" id="KW-1185">Reference proteome</keyword>
<comment type="caution">
    <text evidence="1">The sequence shown here is derived from an EMBL/GenBank/DDBJ whole genome shotgun (WGS) entry which is preliminary data.</text>
</comment>
<sequence>MGSSGRPISQEAFDALVAENVSDLFMDPEEALEDAVQTLTLQGVNLSGIVKCVPGVNRVEDNPVMRSLGGLKKMSGRLECSVLESSDIDEMVEYFDEICSSCSSGGDNASILMKNGGIEFLVSFCGACHDGSDRVLISALRALSSVLRDFQSREAFGRGDGPKITMDILRSSDDPNLLDCGFSVVVAAATGNEIVKEAFVELKIEELFLEILRGQPTGAVPNLYDAIRVLLTPDDNRVAASQVYGYARRFAKIGIADALLDAFHEGIGSPGLLSACIALKAIAVNDEICRSISSKGGIDVILQCIDDSSVYNNKAVAKACCSLLSKLAGSDANKNAIVQRDGLDRLIKLSSKFYDDPSVLQEIMSIISVLSLRSPENASRALEAGAGDLAIQAMQKFPAAYQMQRQACYMIRNLVVRNPENRTILLSNGIDKIIRRVKGSHESCKEAAADALRDLGLDDYNA</sequence>
<reference evidence="2" key="1">
    <citation type="journal article" date="2022" name="Nat. Commun.">
        <title>Chromosome evolution and the genetic basis of agronomically important traits in greater yam.</title>
        <authorList>
            <person name="Bredeson J.V."/>
            <person name="Lyons J.B."/>
            <person name="Oniyinde I.O."/>
            <person name="Okereke N.R."/>
            <person name="Kolade O."/>
            <person name="Nnabue I."/>
            <person name="Nwadili C.O."/>
            <person name="Hribova E."/>
            <person name="Parker M."/>
            <person name="Nwogha J."/>
            <person name="Shu S."/>
            <person name="Carlson J."/>
            <person name="Kariba R."/>
            <person name="Muthemba S."/>
            <person name="Knop K."/>
            <person name="Barton G.J."/>
            <person name="Sherwood A.V."/>
            <person name="Lopez-Montes A."/>
            <person name="Asiedu R."/>
            <person name="Jamnadass R."/>
            <person name="Muchugi A."/>
            <person name="Goodstein D."/>
            <person name="Egesi C.N."/>
            <person name="Featherston J."/>
            <person name="Asfaw A."/>
            <person name="Simpson G.G."/>
            <person name="Dolezel J."/>
            <person name="Hendre P.S."/>
            <person name="Van Deynze A."/>
            <person name="Kumar P.L."/>
            <person name="Obidiegwu J.E."/>
            <person name="Bhattacharjee R."/>
            <person name="Rokhsar D.S."/>
        </authorList>
    </citation>
    <scope>NUCLEOTIDE SEQUENCE [LARGE SCALE GENOMIC DNA]</scope>
    <source>
        <strain evidence="2">cv. TDa95/00328</strain>
    </source>
</reference>
<dbReference type="Proteomes" id="UP000827976">
    <property type="component" value="Chromosome 6"/>
</dbReference>
<evidence type="ECO:0000313" key="2">
    <source>
        <dbReference type="Proteomes" id="UP000827976"/>
    </source>
</evidence>
<gene>
    <name evidence="1" type="ORF">IHE45_06G069000</name>
</gene>